<accession>A0ABU6V5N0</accession>
<evidence type="ECO:0000313" key="1">
    <source>
        <dbReference type="EMBL" id="MED6167223.1"/>
    </source>
</evidence>
<protein>
    <submittedName>
        <fullName evidence="1">Uncharacterized protein</fullName>
    </submittedName>
</protein>
<proteinExistence type="predicted"/>
<dbReference type="Proteomes" id="UP001341840">
    <property type="component" value="Unassembled WGS sequence"/>
</dbReference>
<sequence>MKKTHENMNPNILKRDNVAMDEKALTKSNLIGISKVNVTDMRGSPKIFSSYKDLLMKNDFGMALSSDKVIKLVAEYYKTDNALLAVNVARALLNLKLIEEVSLEEVRILNEVTVRLIVSLMESEQRFSEEEAGGCGRCCYCEKLKEGSCNFEDGDPLARSSAFSRIEA</sequence>
<organism evidence="1 2">
    <name type="scientific">Stylosanthes scabra</name>
    <dbReference type="NCBI Taxonomy" id="79078"/>
    <lineage>
        <taxon>Eukaryota</taxon>
        <taxon>Viridiplantae</taxon>
        <taxon>Streptophyta</taxon>
        <taxon>Embryophyta</taxon>
        <taxon>Tracheophyta</taxon>
        <taxon>Spermatophyta</taxon>
        <taxon>Magnoliopsida</taxon>
        <taxon>eudicotyledons</taxon>
        <taxon>Gunneridae</taxon>
        <taxon>Pentapetalae</taxon>
        <taxon>rosids</taxon>
        <taxon>fabids</taxon>
        <taxon>Fabales</taxon>
        <taxon>Fabaceae</taxon>
        <taxon>Papilionoideae</taxon>
        <taxon>50 kb inversion clade</taxon>
        <taxon>dalbergioids sensu lato</taxon>
        <taxon>Dalbergieae</taxon>
        <taxon>Pterocarpus clade</taxon>
        <taxon>Stylosanthes</taxon>
    </lineage>
</organism>
<gene>
    <name evidence="1" type="ORF">PIB30_000473</name>
</gene>
<reference evidence="1 2" key="1">
    <citation type="journal article" date="2023" name="Plants (Basel)">
        <title>Bridging the Gap: Combining Genomics and Transcriptomics Approaches to Understand Stylosanthes scabra, an Orphan Legume from the Brazilian Caatinga.</title>
        <authorList>
            <person name="Ferreira-Neto J.R.C."/>
            <person name="da Silva M.D."/>
            <person name="Binneck E."/>
            <person name="de Melo N.F."/>
            <person name="da Silva R.H."/>
            <person name="de Melo A.L.T.M."/>
            <person name="Pandolfi V."/>
            <person name="Bustamante F.O."/>
            <person name="Brasileiro-Vidal A.C."/>
            <person name="Benko-Iseppon A.M."/>
        </authorList>
    </citation>
    <scope>NUCLEOTIDE SEQUENCE [LARGE SCALE GENOMIC DNA]</scope>
    <source>
        <tissue evidence="1">Leaves</tissue>
    </source>
</reference>
<comment type="caution">
    <text evidence="1">The sequence shown here is derived from an EMBL/GenBank/DDBJ whole genome shotgun (WGS) entry which is preliminary data.</text>
</comment>
<keyword evidence="2" id="KW-1185">Reference proteome</keyword>
<name>A0ABU6V5N0_9FABA</name>
<dbReference type="EMBL" id="JASCZI010151036">
    <property type="protein sequence ID" value="MED6167223.1"/>
    <property type="molecule type" value="Genomic_DNA"/>
</dbReference>
<evidence type="ECO:0000313" key="2">
    <source>
        <dbReference type="Proteomes" id="UP001341840"/>
    </source>
</evidence>